<feature type="non-terminal residue" evidence="1">
    <location>
        <position position="1"/>
    </location>
</feature>
<dbReference type="EMBL" id="SSTG01000182">
    <property type="protein sequence ID" value="THG43447.1"/>
    <property type="molecule type" value="Genomic_DNA"/>
</dbReference>
<dbReference type="Proteomes" id="UP000305401">
    <property type="component" value="Unassembled WGS sequence"/>
</dbReference>
<keyword evidence="1" id="KW-0032">Aminotransferase</keyword>
<comment type="caution">
    <text evidence="1">The sequence shown here is derived from an EMBL/GenBank/DDBJ whole genome shotgun (WGS) entry which is preliminary data.</text>
</comment>
<gene>
    <name evidence="1" type="ORF">E5990_10215</name>
</gene>
<keyword evidence="2" id="KW-1185">Reference proteome</keyword>
<name>A0AC61S2Z4_9BACT</name>
<proteinExistence type="predicted"/>
<organism evidence="1 2">
    <name type="scientific">Muribaculum caecicola</name>
    <dbReference type="NCBI Taxonomy" id="3038144"/>
    <lineage>
        <taxon>Bacteria</taxon>
        <taxon>Pseudomonadati</taxon>
        <taxon>Bacteroidota</taxon>
        <taxon>Bacteroidia</taxon>
        <taxon>Bacteroidales</taxon>
        <taxon>Muribaculaceae</taxon>
        <taxon>Muribaculum</taxon>
    </lineage>
</organism>
<evidence type="ECO:0000313" key="2">
    <source>
        <dbReference type="Proteomes" id="UP000305401"/>
    </source>
</evidence>
<protein>
    <submittedName>
        <fullName evidence="1">Aminotransferase class V-fold PLP-dependent enzyme</fullName>
    </submittedName>
</protein>
<evidence type="ECO:0000313" key="1">
    <source>
        <dbReference type="EMBL" id="THG43447.1"/>
    </source>
</evidence>
<reference evidence="1" key="1">
    <citation type="submission" date="2019-04" db="EMBL/GenBank/DDBJ databases">
        <title>Microbes associate with the intestines of laboratory mice.</title>
        <authorList>
            <person name="Navarre W."/>
            <person name="Wong E."/>
            <person name="Huang K.C."/>
            <person name="Tropini C."/>
            <person name="Ng K."/>
            <person name="Yu B."/>
        </authorList>
    </citation>
    <scope>NUCLEOTIDE SEQUENCE</scope>
    <source>
        <strain evidence="1">NM86_A22</strain>
    </source>
</reference>
<keyword evidence="1" id="KW-0808">Transferase</keyword>
<sequence>CAQPLMQALGVEGVVRASFAVYNTRAEADYFVDALCRIAPMLQ</sequence>
<accession>A0AC61S2Z4</accession>